<keyword evidence="4" id="KW-0274">FAD</keyword>
<dbReference type="EMBL" id="BAAARK010000006">
    <property type="protein sequence ID" value="GAA2657983.1"/>
    <property type="molecule type" value="Genomic_DNA"/>
</dbReference>
<evidence type="ECO:0000313" key="9">
    <source>
        <dbReference type="Proteomes" id="UP001500994"/>
    </source>
</evidence>
<feature type="domain" description="FAD-binding PCMH-type" evidence="7">
    <location>
        <begin position="68"/>
        <end position="238"/>
    </location>
</feature>
<comment type="similarity">
    <text evidence="2">Belongs to the oxygen-dependent FAD-linked oxidoreductase family.</text>
</comment>
<evidence type="ECO:0000259" key="7">
    <source>
        <dbReference type="PROSITE" id="PS51387"/>
    </source>
</evidence>
<comment type="cofactor">
    <cofactor evidence="1">
        <name>FAD</name>
        <dbReference type="ChEBI" id="CHEBI:57692"/>
    </cofactor>
</comment>
<keyword evidence="3" id="KW-0285">Flavoprotein</keyword>
<dbReference type="PANTHER" id="PTHR42973">
    <property type="entry name" value="BINDING OXIDOREDUCTASE, PUTATIVE (AFU_ORTHOLOGUE AFUA_1G17690)-RELATED"/>
    <property type="match status" value="1"/>
</dbReference>
<keyword evidence="6" id="KW-0732">Signal</keyword>
<dbReference type="Gene3D" id="3.30.465.10">
    <property type="match status" value="1"/>
</dbReference>
<dbReference type="PROSITE" id="PS51318">
    <property type="entry name" value="TAT"/>
    <property type="match status" value="1"/>
</dbReference>
<keyword evidence="5" id="KW-0560">Oxidoreductase</keyword>
<dbReference type="RefSeq" id="WP_344575249.1">
    <property type="nucleotide sequence ID" value="NZ_BAAARK010000006.1"/>
</dbReference>
<organism evidence="8 9">
    <name type="scientific">Streptomyces lunalinharesii</name>
    <dbReference type="NCBI Taxonomy" id="333384"/>
    <lineage>
        <taxon>Bacteria</taxon>
        <taxon>Bacillati</taxon>
        <taxon>Actinomycetota</taxon>
        <taxon>Actinomycetes</taxon>
        <taxon>Kitasatosporales</taxon>
        <taxon>Streptomycetaceae</taxon>
        <taxon>Streptomyces</taxon>
    </lineage>
</organism>
<feature type="signal peptide" evidence="6">
    <location>
        <begin position="1"/>
        <end position="27"/>
    </location>
</feature>
<evidence type="ECO:0000256" key="4">
    <source>
        <dbReference type="ARBA" id="ARBA00022827"/>
    </source>
</evidence>
<evidence type="ECO:0000313" key="8">
    <source>
        <dbReference type="EMBL" id="GAA2657983.1"/>
    </source>
</evidence>
<dbReference type="SUPFAM" id="SSF56176">
    <property type="entry name" value="FAD-binding/transporter-associated domain-like"/>
    <property type="match status" value="1"/>
</dbReference>
<dbReference type="InterPro" id="IPR016166">
    <property type="entry name" value="FAD-bd_PCMH"/>
</dbReference>
<dbReference type="Pfam" id="PF01565">
    <property type="entry name" value="FAD_binding_4"/>
    <property type="match status" value="1"/>
</dbReference>
<gene>
    <name evidence="8" type="ORF">GCM10009864_25730</name>
</gene>
<evidence type="ECO:0000256" key="3">
    <source>
        <dbReference type="ARBA" id="ARBA00022630"/>
    </source>
</evidence>
<dbReference type="PANTHER" id="PTHR42973:SF39">
    <property type="entry name" value="FAD-BINDING PCMH-TYPE DOMAIN-CONTAINING PROTEIN"/>
    <property type="match status" value="1"/>
</dbReference>
<dbReference type="InterPro" id="IPR036318">
    <property type="entry name" value="FAD-bd_PCMH-like_sf"/>
</dbReference>
<accession>A0ABP6E686</accession>
<keyword evidence="9" id="KW-1185">Reference proteome</keyword>
<dbReference type="Gene3D" id="3.40.462.20">
    <property type="match status" value="1"/>
</dbReference>
<evidence type="ECO:0000256" key="1">
    <source>
        <dbReference type="ARBA" id="ARBA00001974"/>
    </source>
</evidence>
<comment type="caution">
    <text evidence="8">The sequence shown here is derived from an EMBL/GenBank/DDBJ whole genome shotgun (WGS) entry which is preliminary data.</text>
</comment>
<dbReference type="InterPro" id="IPR012951">
    <property type="entry name" value="BBE"/>
</dbReference>
<name>A0ABP6E686_9ACTN</name>
<evidence type="ECO:0000256" key="2">
    <source>
        <dbReference type="ARBA" id="ARBA00005466"/>
    </source>
</evidence>
<evidence type="ECO:0000256" key="6">
    <source>
        <dbReference type="SAM" id="SignalP"/>
    </source>
</evidence>
<dbReference type="InterPro" id="IPR016167">
    <property type="entry name" value="FAD-bd_PCMH_sub1"/>
</dbReference>
<dbReference type="Gene3D" id="3.30.43.10">
    <property type="entry name" value="Uridine Diphospho-n-acetylenolpyruvylglucosamine Reductase, domain 2"/>
    <property type="match status" value="1"/>
</dbReference>
<dbReference type="Pfam" id="PF08031">
    <property type="entry name" value="BBE"/>
    <property type="match status" value="1"/>
</dbReference>
<dbReference type="PROSITE" id="PS51387">
    <property type="entry name" value="FAD_PCMH"/>
    <property type="match status" value="1"/>
</dbReference>
<protein>
    <submittedName>
        <fullName evidence="8">FAD-binding oxidoreductase</fullName>
    </submittedName>
</protein>
<dbReference type="Proteomes" id="UP001500994">
    <property type="component" value="Unassembled WGS sequence"/>
</dbReference>
<evidence type="ECO:0000256" key="5">
    <source>
        <dbReference type="ARBA" id="ARBA00023002"/>
    </source>
</evidence>
<feature type="chain" id="PRO_5047323270" evidence="6">
    <location>
        <begin position="28"/>
        <end position="509"/>
    </location>
</feature>
<dbReference type="InterPro" id="IPR050416">
    <property type="entry name" value="FAD-linked_Oxidoreductase"/>
</dbReference>
<proteinExistence type="inferred from homology"/>
<reference evidence="9" key="1">
    <citation type="journal article" date="2019" name="Int. J. Syst. Evol. Microbiol.">
        <title>The Global Catalogue of Microorganisms (GCM) 10K type strain sequencing project: providing services to taxonomists for standard genome sequencing and annotation.</title>
        <authorList>
            <consortium name="The Broad Institute Genomics Platform"/>
            <consortium name="The Broad Institute Genome Sequencing Center for Infectious Disease"/>
            <person name="Wu L."/>
            <person name="Ma J."/>
        </authorList>
    </citation>
    <scope>NUCLEOTIDE SEQUENCE [LARGE SCALE GENOMIC DNA]</scope>
    <source>
        <strain evidence="9">JCM 16374</strain>
    </source>
</reference>
<sequence>MVKRRSLLRLGTGAAAAGLLGSGAAYAVGRTGGETTAWDRLRRALAGQLVLPGDAGFEQAKQLEVAQFDTIRPRAVAYCTSAKDVALCLKFAQDEALPTAVRSGGHSYGGYSSSHDGLVIDVSRIKSVRLSGDRVSLGPGAQAIDAMTALAPYGAQIVTGLCPTVCPGGYLLGGGVGLQTRKFGMGSDRLVSAEVVLADGRTVRASAESEPELFWALRGGGGGNFGVVTAFEVVRTSVPTMINFSLEWRWDDFLPLVVAWQDWVLHEDGDLACSLGVMVDDAQPGAVPQVIVTGSFLGRAERLDKALGALVAAAGRPPKSKSVSGELPYVQAMMQNFGCGGYTDQECHRIGQSPEARIPRETFVLDRNHLFSRPLSHSAASAAATAHLADRRAGQVRYLNIMALGGQANVPARTDTAYVHRDTQFFVGYSIGLAGDQASDEDRQAAAAWVAQGLATIASYSNGESYQNFIDPALANWKQAYYAENYPRLQAVKRRYDPHHFFRFAQGIC</sequence>
<dbReference type="InterPro" id="IPR016169">
    <property type="entry name" value="FAD-bd_PCMH_sub2"/>
</dbReference>
<dbReference type="InterPro" id="IPR006311">
    <property type="entry name" value="TAT_signal"/>
</dbReference>
<dbReference type="InterPro" id="IPR006094">
    <property type="entry name" value="Oxid_FAD_bind_N"/>
</dbReference>